<evidence type="ECO:0000313" key="3">
    <source>
        <dbReference type="EMBL" id="KKS85349.1"/>
    </source>
</evidence>
<evidence type="ECO:0000256" key="1">
    <source>
        <dbReference type="ARBA" id="ARBA00022801"/>
    </source>
</evidence>
<dbReference type="GO" id="GO:0004190">
    <property type="term" value="F:aspartic-type endopeptidase activity"/>
    <property type="evidence" value="ECO:0007669"/>
    <property type="project" value="InterPro"/>
</dbReference>
<accession>A0A0G1CIN5</accession>
<gene>
    <name evidence="3" type="ORF">UV59_C0008G0042</name>
</gene>
<dbReference type="InterPro" id="IPR001995">
    <property type="entry name" value="Peptidase_A2_cat"/>
</dbReference>
<dbReference type="SUPFAM" id="SSF50630">
    <property type="entry name" value="Acid proteases"/>
    <property type="match status" value="1"/>
</dbReference>
<dbReference type="AlphaFoldDB" id="A0A0G1CIN5"/>
<dbReference type="InterPro" id="IPR021109">
    <property type="entry name" value="Peptidase_aspartic_dom_sf"/>
</dbReference>
<name>A0A0G1CIN5_9BACT</name>
<comment type="caution">
    <text evidence="3">The sequence shown here is derived from an EMBL/GenBank/DDBJ whole genome shotgun (WGS) entry which is preliminary data.</text>
</comment>
<sequence length="134" mass="15186">MPVTFPFKKEKSAIFGVIQRPIAEVLFQHTEKDLWQPITMLVDTGADYTLLPKFLASVLGVKLVKEVRVIVTKGVGGQSRVFLLKKAVRVKIGDFTRQIPVGFLDNNFIPPLLGRQAFLETFKVTFDRFTVTFE</sequence>
<proteinExistence type="predicted"/>
<dbReference type="Gene3D" id="2.40.70.10">
    <property type="entry name" value="Acid Proteases"/>
    <property type="match status" value="1"/>
</dbReference>
<dbReference type="STRING" id="1618436.UV59_C0008G0042"/>
<dbReference type="InterPro" id="IPR001969">
    <property type="entry name" value="Aspartic_peptidase_AS"/>
</dbReference>
<dbReference type="Pfam" id="PF13650">
    <property type="entry name" value="Asp_protease_2"/>
    <property type="match status" value="1"/>
</dbReference>
<protein>
    <recommendedName>
        <fullName evidence="2">Peptidase A2 domain-containing protein</fullName>
    </recommendedName>
</protein>
<evidence type="ECO:0000313" key="4">
    <source>
        <dbReference type="Proteomes" id="UP000034543"/>
    </source>
</evidence>
<dbReference type="PROSITE" id="PS50175">
    <property type="entry name" value="ASP_PROT_RETROV"/>
    <property type="match status" value="1"/>
</dbReference>
<dbReference type="CDD" id="cd00303">
    <property type="entry name" value="retropepsin_like"/>
    <property type="match status" value="1"/>
</dbReference>
<keyword evidence="1" id="KW-0378">Hydrolase</keyword>
<feature type="domain" description="Peptidase A2" evidence="2">
    <location>
        <begin position="38"/>
        <end position="117"/>
    </location>
</feature>
<dbReference type="EMBL" id="LCFB01000008">
    <property type="protein sequence ID" value="KKS85349.1"/>
    <property type="molecule type" value="Genomic_DNA"/>
</dbReference>
<dbReference type="PROSITE" id="PS00141">
    <property type="entry name" value="ASP_PROTEASE"/>
    <property type="match status" value="1"/>
</dbReference>
<organism evidence="3 4">
    <name type="scientific">Candidatus Gottesmanbacteria bacterium GW2011_GWA1_43_11</name>
    <dbReference type="NCBI Taxonomy" id="1618436"/>
    <lineage>
        <taxon>Bacteria</taxon>
        <taxon>Candidatus Gottesmaniibacteriota</taxon>
    </lineage>
</organism>
<reference evidence="3 4" key="1">
    <citation type="journal article" date="2015" name="Nature">
        <title>rRNA introns, odd ribosomes, and small enigmatic genomes across a large radiation of phyla.</title>
        <authorList>
            <person name="Brown C.T."/>
            <person name="Hug L.A."/>
            <person name="Thomas B.C."/>
            <person name="Sharon I."/>
            <person name="Castelle C.J."/>
            <person name="Singh A."/>
            <person name="Wilkins M.J."/>
            <person name="Williams K.H."/>
            <person name="Banfield J.F."/>
        </authorList>
    </citation>
    <scope>NUCLEOTIDE SEQUENCE [LARGE SCALE GENOMIC DNA]</scope>
</reference>
<evidence type="ECO:0000259" key="2">
    <source>
        <dbReference type="PROSITE" id="PS50175"/>
    </source>
</evidence>
<dbReference type="GO" id="GO:0006508">
    <property type="term" value="P:proteolysis"/>
    <property type="evidence" value="ECO:0007669"/>
    <property type="project" value="InterPro"/>
</dbReference>
<dbReference type="Proteomes" id="UP000034543">
    <property type="component" value="Unassembled WGS sequence"/>
</dbReference>